<organism evidence="1 2">
    <name type="scientific">Cymbomonas tetramitiformis</name>
    <dbReference type="NCBI Taxonomy" id="36881"/>
    <lineage>
        <taxon>Eukaryota</taxon>
        <taxon>Viridiplantae</taxon>
        <taxon>Chlorophyta</taxon>
        <taxon>Pyramimonadophyceae</taxon>
        <taxon>Pyramimonadales</taxon>
        <taxon>Pyramimonadaceae</taxon>
        <taxon>Cymbomonas</taxon>
    </lineage>
</organism>
<proteinExistence type="predicted"/>
<dbReference type="EMBL" id="LGRX02002582">
    <property type="protein sequence ID" value="KAK3283919.1"/>
    <property type="molecule type" value="Genomic_DNA"/>
</dbReference>
<dbReference type="AlphaFoldDB" id="A0AAE0GT73"/>
<reference evidence="1 2" key="1">
    <citation type="journal article" date="2015" name="Genome Biol. Evol.">
        <title>Comparative Genomics of a Bacterivorous Green Alga Reveals Evolutionary Causalities and Consequences of Phago-Mixotrophic Mode of Nutrition.</title>
        <authorList>
            <person name="Burns J.A."/>
            <person name="Paasch A."/>
            <person name="Narechania A."/>
            <person name="Kim E."/>
        </authorList>
    </citation>
    <scope>NUCLEOTIDE SEQUENCE [LARGE SCALE GENOMIC DNA]</scope>
    <source>
        <strain evidence="1 2">PLY_AMNH</strain>
    </source>
</reference>
<accession>A0AAE0GT73</accession>
<comment type="caution">
    <text evidence="1">The sequence shown here is derived from an EMBL/GenBank/DDBJ whole genome shotgun (WGS) entry which is preliminary data.</text>
</comment>
<evidence type="ECO:0000313" key="1">
    <source>
        <dbReference type="EMBL" id="KAK3283919.1"/>
    </source>
</evidence>
<evidence type="ECO:0000313" key="2">
    <source>
        <dbReference type="Proteomes" id="UP001190700"/>
    </source>
</evidence>
<gene>
    <name evidence="1" type="ORF">CYMTET_8407</name>
</gene>
<keyword evidence="2" id="KW-1185">Reference proteome</keyword>
<sequence length="219" mass="24649">MSFHVQCGDDTVAVKWLREYMTSLSAKLMTTRAHVIYEAFTHISLRLGTGLNSSSEGVYEANSIYEIVVLSKNDFLVFHGLGFGDDERSKKARPKAFRLSFLTPDDTCVSIVVPPADVSKKCLQQLSLNAHAALKITGKQKQKDPVAAAASKKEWGILDILSENPFASSNTYISYIEFESDRPLPGLVDTHRLRIYNKWTSRHVPRITTEMLNLTYEDF</sequence>
<dbReference type="Proteomes" id="UP001190700">
    <property type="component" value="Unassembled WGS sequence"/>
</dbReference>
<name>A0AAE0GT73_9CHLO</name>
<protein>
    <submittedName>
        <fullName evidence="1">Uncharacterized protein</fullName>
    </submittedName>
</protein>